<reference evidence="3 4" key="1">
    <citation type="submission" date="2010-10" db="EMBL/GenBank/DDBJ databases">
        <title>Complete sequence of Frankia sp. EuI1c.</title>
        <authorList>
            <consortium name="US DOE Joint Genome Institute"/>
            <person name="Lucas S."/>
            <person name="Copeland A."/>
            <person name="Lapidus A."/>
            <person name="Cheng J.-F."/>
            <person name="Bruce D."/>
            <person name="Goodwin L."/>
            <person name="Pitluck S."/>
            <person name="Chertkov O."/>
            <person name="Detter J.C."/>
            <person name="Han C."/>
            <person name="Tapia R."/>
            <person name="Land M."/>
            <person name="Hauser L."/>
            <person name="Jeffries C."/>
            <person name="Kyrpides N."/>
            <person name="Ivanova N."/>
            <person name="Mikhailova N."/>
            <person name="Beauchemin N."/>
            <person name="Sen A."/>
            <person name="Sur S.A."/>
            <person name="Gtari M."/>
            <person name="Wall L."/>
            <person name="Tisa L."/>
            <person name="Woyke T."/>
        </authorList>
    </citation>
    <scope>NUCLEOTIDE SEQUENCE [LARGE SCALE GENOMIC DNA]</scope>
    <source>
        <strain evidence="4">DSM 45817 / CECT 9037 / EuI1c</strain>
    </source>
</reference>
<dbReference type="eggNOG" id="ENOG5033J08">
    <property type="taxonomic scope" value="Bacteria"/>
</dbReference>
<feature type="transmembrane region" description="Helical" evidence="2">
    <location>
        <begin position="60"/>
        <end position="80"/>
    </location>
</feature>
<feature type="transmembrane region" description="Helical" evidence="2">
    <location>
        <begin position="12"/>
        <end position="34"/>
    </location>
</feature>
<evidence type="ECO:0000256" key="1">
    <source>
        <dbReference type="SAM" id="MobiDB-lite"/>
    </source>
</evidence>
<dbReference type="EMBL" id="CP002299">
    <property type="protein sequence ID" value="ADP80494.1"/>
    <property type="molecule type" value="Genomic_DNA"/>
</dbReference>
<evidence type="ECO:0000256" key="2">
    <source>
        <dbReference type="SAM" id="Phobius"/>
    </source>
</evidence>
<dbReference type="KEGG" id="fri:FraEuI1c_2460"/>
<keyword evidence="4" id="KW-1185">Reference proteome</keyword>
<feature type="compositionally biased region" description="Low complexity" evidence="1">
    <location>
        <begin position="558"/>
        <end position="569"/>
    </location>
</feature>
<feature type="region of interest" description="Disordered" evidence="1">
    <location>
        <begin position="544"/>
        <end position="576"/>
    </location>
</feature>
<proteinExistence type="predicted"/>
<dbReference type="OrthoDB" id="4501754at2"/>
<keyword evidence="2" id="KW-0472">Membrane</keyword>
<keyword evidence="2" id="KW-1133">Transmembrane helix</keyword>
<gene>
    <name evidence="3" type="ordered locus">FraEuI1c_2460</name>
</gene>
<dbReference type="InParanoid" id="E3J2I0"/>
<accession>E3J2I0</accession>
<dbReference type="HOGENOM" id="CLU_478108_0_0_11"/>
<organism evidence="3 4">
    <name type="scientific">Pseudofrankia inefficax (strain DSM 45817 / CECT 9037 / DDB 130130 / EuI1c)</name>
    <name type="common">Frankia inefficax</name>
    <dbReference type="NCBI Taxonomy" id="298654"/>
    <lineage>
        <taxon>Bacteria</taxon>
        <taxon>Bacillati</taxon>
        <taxon>Actinomycetota</taxon>
        <taxon>Actinomycetes</taxon>
        <taxon>Frankiales</taxon>
        <taxon>Frankiaceae</taxon>
        <taxon>Pseudofrankia</taxon>
    </lineage>
</organism>
<dbReference type="Proteomes" id="UP000002484">
    <property type="component" value="Chromosome"/>
</dbReference>
<protein>
    <submittedName>
        <fullName evidence="3">Uncharacterized protein</fullName>
    </submittedName>
</protein>
<name>E3J2I0_PSEI1</name>
<dbReference type="RefSeq" id="WP_013423612.1">
    <property type="nucleotide sequence ID" value="NC_014666.1"/>
</dbReference>
<keyword evidence="2" id="KW-0812">Transmembrane</keyword>
<dbReference type="AlphaFoldDB" id="E3J2I0"/>
<sequence>MRSRGRRLAIPLLVWWLWLPAGFAIWLFFVNVVFEGYGDLRLGTWRWFDAWFVVDAGQRWFYLLVGALGTIVIVSSRVPARRPGVGRARGPARRFPAVEAGGYEARLAIGALAALLAVLSVILFIRAVWDNEKDLARFYQRSTTFVVPDLKNPPAAIDTLVNGNAAGDGRRCDLLGPHGDDVPACLRQGTMPPKGWQSRPGSLAGAEIIMTRSSSASSNVELMDDTFTYLSGGYPGGTGQKAAWSAIRDGSGWETPLYGVVEWTGGSDAPTECLFRGDHRIDRAFDGSRDNSLMHLLNDRYPRLVFDRGDAWGYCAGQEPVIVLPAQRQVHFKQRTVMVAAGVVMVRGSRSGGAVFAYQPTVRPGELPGPVYPDSLVKAQRDTVKWAGGRRLMNRQGFGLVPGKSSVQAGNDSDYLLRSADDGRLYWVTPLVPRRSDSQQFVAYETVPADEVTAGQLNPLTDYVLDQNDPRVVNLDQFVASATDFLSQADPGLVSSGGKIVEFLPLSGDIWQGYVEVQGRVVYQITLSYHNRIPVELVTIGGQGRAAPATPAGGGAATGPPGAAATTAARCGQPPGQLSDHDLAVCIQALAAELAARGATAAPAQTRPPAAAG</sequence>
<evidence type="ECO:0000313" key="4">
    <source>
        <dbReference type="Proteomes" id="UP000002484"/>
    </source>
</evidence>
<evidence type="ECO:0000313" key="3">
    <source>
        <dbReference type="EMBL" id="ADP80494.1"/>
    </source>
</evidence>
<feature type="transmembrane region" description="Helical" evidence="2">
    <location>
        <begin position="107"/>
        <end position="129"/>
    </location>
</feature>